<evidence type="ECO:0000256" key="10">
    <source>
        <dbReference type="ARBA" id="ARBA00046946"/>
    </source>
</evidence>
<dbReference type="GO" id="GO:0070761">
    <property type="term" value="C:pre-snoRNP complex"/>
    <property type="evidence" value="ECO:0007669"/>
    <property type="project" value="TreeGrafter"/>
</dbReference>
<organism evidence="13 14">
    <name type="scientific">Stomoxys calcitrans</name>
    <name type="common">Stable fly</name>
    <name type="synonym">Conops calcitrans</name>
    <dbReference type="NCBI Taxonomy" id="35570"/>
    <lineage>
        <taxon>Eukaryota</taxon>
        <taxon>Metazoa</taxon>
        <taxon>Ecdysozoa</taxon>
        <taxon>Arthropoda</taxon>
        <taxon>Hexapoda</taxon>
        <taxon>Insecta</taxon>
        <taxon>Pterygota</taxon>
        <taxon>Neoptera</taxon>
        <taxon>Endopterygota</taxon>
        <taxon>Diptera</taxon>
        <taxon>Brachycera</taxon>
        <taxon>Muscomorpha</taxon>
        <taxon>Muscoidea</taxon>
        <taxon>Muscidae</taxon>
        <taxon>Stomoxys</taxon>
    </lineage>
</organism>
<comment type="subunit">
    <text evidence="10">Thyroid receptor interacting proteins (TRIPs) specifically interact with the ligand binding domain of the thyroid receptor (TR). Requires the presence of thyroid hormone for its interaction. Interacts with NUFIP1. Interacts (via HIT-type zinc finger) with the RUVBL1/RUVBL2 complex in the presence of ADP.</text>
</comment>
<sequence length="137" mass="15741">MECIVCHEETNKYKCPKCTSPYCSVACYKLHKDSSDCLTKLKETVAIPCLWQDEEEEPTLHDPFKTEDTVSIDKLKMLENSVHLKNLLCNPHLRNLLTEIDTAPYAWKAIRAAMHEPLFLEFADECLRVVEPGAQED</sequence>
<gene>
    <name evidence="13" type="primary">106090638</name>
</gene>
<dbReference type="CDD" id="cd23024">
    <property type="entry name" value="zf-HIT_ZNHIT2-3"/>
    <property type="match status" value="1"/>
</dbReference>
<dbReference type="GO" id="GO:0005634">
    <property type="term" value="C:nucleus"/>
    <property type="evidence" value="ECO:0007669"/>
    <property type="project" value="UniProtKB-SubCell"/>
</dbReference>
<protein>
    <recommendedName>
        <fullName evidence="3">Zinc finger HIT domain-containing protein 3</fullName>
    </recommendedName>
</protein>
<dbReference type="GO" id="GO:0000463">
    <property type="term" value="P:maturation of LSU-rRNA from tricistronic rRNA transcript (SSU-rRNA, 5.8S rRNA, LSU-rRNA)"/>
    <property type="evidence" value="ECO:0007669"/>
    <property type="project" value="TreeGrafter"/>
</dbReference>
<keyword evidence="7 11" id="KW-0863">Zinc-finger</keyword>
<keyword evidence="4" id="KW-0963">Cytoplasm</keyword>
<dbReference type="STRING" id="35570.A0A1I8P6Y3"/>
<dbReference type="VEuPathDB" id="VectorBase:SCAU005350"/>
<dbReference type="Proteomes" id="UP000095300">
    <property type="component" value="Unassembled WGS sequence"/>
</dbReference>
<reference evidence="13" key="1">
    <citation type="submission" date="2020-05" db="UniProtKB">
        <authorList>
            <consortium name="EnsemblMetazoa"/>
        </authorList>
    </citation>
    <scope>IDENTIFICATION</scope>
    <source>
        <strain evidence="13">USDA</strain>
    </source>
</reference>
<dbReference type="GO" id="GO:0048254">
    <property type="term" value="P:snoRNA localization"/>
    <property type="evidence" value="ECO:0007669"/>
    <property type="project" value="TreeGrafter"/>
</dbReference>
<evidence type="ECO:0000313" key="14">
    <source>
        <dbReference type="Proteomes" id="UP000095300"/>
    </source>
</evidence>
<dbReference type="GO" id="GO:0005737">
    <property type="term" value="C:cytoplasm"/>
    <property type="evidence" value="ECO:0007669"/>
    <property type="project" value="UniProtKB-SubCell"/>
</dbReference>
<keyword evidence="8" id="KW-0862">Zinc</keyword>
<feature type="domain" description="HIT-type" evidence="12">
    <location>
        <begin position="3"/>
        <end position="37"/>
    </location>
</feature>
<evidence type="ECO:0000256" key="3">
    <source>
        <dbReference type="ARBA" id="ARBA00021568"/>
    </source>
</evidence>
<keyword evidence="14" id="KW-1185">Reference proteome</keyword>
<proteinExistence type="predicted"/>
<dbReference type="AlphaFoldDB" id="A0A1I8P6Y3"/>
<evidence type="ECO:0000256" key="6">
    <source>
        <dbReference type="ARBA" id="ARBA00022723"/>
    </source>
</evidence>
<keyword evidence="6" id="KW-0479">Metal-binding</keyword>
<dbReference type="PANTHER" id="PTHR13483">
    <property type="entry name" value="BOX C_D SNORNA PROTEIN 1-RELATED"/>
    <property type="match status" value="1"/>
</dbReference>
<dbReference type="SUPFAM" id="SSF144232">
    <property type="entry name" value="HIT/MYND zinc finger-like"/>
    <property type="match status" value="1"/>
</dbReference>
<dbReference type="Pfam" id="PF21373">
    <property type="entry name" value="ZNHIT3_C"/>
    <property type="match status" value="1"/>
</dbReference>
<evidence type="ECO:0000313" key="13">
    <source>
        <dbReference type="EnsemblMetazoa" id="SCAU005350-PA"/>
    </source>
</evidence>
<evidence type="ECO:0000256" key="7">
    <source>
        <dbReference type="ARBA" id="ARBA00022771"/>
    </source>
</evidence>
<dbReference type="EnsemblMetazoa" id="SCAU005350-RA">
    <property type="protein sequence ID" value="SCAU005350-PA"/>
    <property type="gene ID" value="SCAU005350"/>
</dbReference>
<evidence type="ECO:0000259" key="12">
    <source>
        <dbReference type="PROSITE" id="PS51083"/>
    </source>
</evidence>
<accession>A0A1I8P6Y3</accession>
<evidence type="ECO:0000256" key="5">
    <source>
        <dbReference type="ARBA" id="ARBA00022553"/>
    </source>
</evidence>
<evidence type="ECO:0000256" key="11">
    <source>
        <dbReference type="PROSITE-ProRule" id="PRU00453"/>
    </source>
</evidence>
<evidence type="ECO:0000256" key="4">
    <source>
        <dbReference type="ARBA" id="ARBA00022490"/>
    </source>
</evidence>
<dbReference type="Pfam" id="PF04438">
    <property type="entry name" value="zf-HIT"/>
    <property type="match status" value="1"/>
</dbReference>
<keyword evidence="5" id="KW-0597">Phosphoprotein</keyword>
<evidence type="ECO:0000256" key="9">
    <source>
        <dbReference type="ARBA" id="ARBA00023242"/>
    </source>
</evidence>
<dbReference type="KEGG" id="scac:106090638"/>
<dbReference type="InterPro" id="IPR007529">
    <property type="entry name" value="Znf_HIT"/>
</dbReference>
<dbReference type="GO" id="GO:0000492">
    <property type="term" value="P:box C/D snoRNP assembly"/>
    <property type="evidence" value="ECO:0007669"/>
    <property type="project" value="TreeGrafter"/>
</dbReference>
<name>A0A1I8P6Y3_STOCA</name>
<evidence type="ECO:0000256" key="2">
    <source>
        <dbReference type="ARBA" id="ARBA00004496"/>
    </source>
</evidence>
<dbReference type="GO" id="GO:0008270">
    <property type="term" value="F:zinc ion binding"/>
    <property type="evidence" value="ECO:0007669"/>
    <property type="project" value="UniProtKB-UniRule"/>
</dbReference>
<keyword evidence="9" id="KW-0539">Nucleus</keyword>
<dbReference type="InterPro" id="IPR051639">
    <property type="entry name" value="BCD1"/>
</dbReference>
<dbReference type="InterPro" id="IPR048371">
    <property type="entry name" value="ZNHIT3_C"/>
</dbReference>
<comment type="subcellular location">
    <subcellularLocation>
        <location evidence="2">Cytoplasm</location>
    </subcellularLocation>
    <subcellularLocation>
        <location evidence="1">Nucleus</location>
    </subcellularLocation>
</comment>
<evidence type="ECO:0000256" key="1">
    <source>
        <dbReference type="ARBA" id="ARBA00004123"/>
    </source>
</evidence>
<dbReference type="OrthoDB" id="18412at2759"/>
<dbReference type="Gene3D" id="3.30.60.190">
    <property type="match status" value="1"/>
</dbReference>
<dbReference type="PANTHER" id="PTHR13483:SF11">
    <property type="entry name" value="ZINC FINGER HIT DOMAIN-CONTAINING PROTEIN 3"/>
    <property type="match status" value="1"/>
</dbReference>
<dbReference type="PROSITE" id="PS51083">
    <property type="entry name" value="ZF_HIT"/>
    <property type="match status" value="1"/>
</dbReference>
<evidence type="ECO:0000256" key="8">
    <source>
        <dbReference type="ARBA" id="ARBA00022833"/>
    </source>
</evidence>